<reference evidence="2" key="1">
    <citation type="journal article" date="2017" name="Genome Biol.">
        <title>Comparative genomics reveals high biological diversity and specific adaptations in the industrially and medically important fungal genus Aspergillus.</title>
        <authorList>
            <person name="de Vries R.P."/>
            <person name="Riley R."/>
            <person name="Wiebenga A."/>
            <person name="Aguilar-Osorio G."/>
            <person name="Amillis S."/>
            <person name="Uchima C.A."/>
            <person name="Anderluh G."/>
            <person name="Asadollahi M."/>
            <person name="Askin M."/>
            <person name="Barry K."/>
            <person name="Battaglia E."/>
            <person name="Bayram O."/>
            <person name="Benocci T."/>
            <person name="Braus-Stromeyer S.A."/>
            <person name="Caldana C."/>
            <person name="Canovas D."/>
            <person name="Cerqueira G.C."/>
            <person name="Chen F."/>
            <person name="Chen W."/>
            <person name="Choi C."/>
            <person name="Clum A."/>
            <person name="Dos Santos R.A."/>
            <person name="Damasio A.R."/>
            <person name="Diallinas G."/>
            <person name="Emri T."/>
            <person name="Fekete E."/>
            <person name="Flipphi M."/>
            <person name="Freyberg S."/>
            <person name="Gallo A."/>
            <person name="Gournas C."/>
            <person name="Habgood R."/>
            <person name="Hainaut M."/>
            <person name="Harispe M.L."/>
            <person name="Henrissat B."/>
            <person name="Hilden K.S."/>
            <person name="Hope R."/>
            <person name="Hossain A."/>
            <person name="Karabika E."/>
            <person name="Karaffa L."/>
            <person name="Karanyi Z."/>
            <person name="Krasevec N."/>
            <person name="Kuo A."/>
            <person name="Kusch H."/>
            <person name="LaButti K."/>
            <person name="Lagendijk E.L."/>
            <person name="Lapidus A."/>
            <person name="Levasseur A."/>
            <person name="Lindquist E."/>
            <person name="Lipzen A."/>
            <person name="Logrieco A.F."/>
            <person name="MacCabe A."/>
            <person name="Maekelae M.R."/>
            <person name="Malavazi I."/>
            <person name="Melin P."/>
            <person name="Meyer V."/>
            <person name="Mielnichuk N."/>
            <person name="Miskei M."/>
            <person name="Molnar A.P."/>
            <person name="Mule G."/>
            <person name="Ngan C.Y."/>
            <person name="Orejas M."/>
            <person name="Orosz E."/>
            <person name="Ouedraogo J.P."/>
            <person name="Overkamp K.M."/>
            <person name="Park H.-S."/>
            <person name="Perrone G."/>
            <person name="Piumi F."/>
            <person name="Punt P.J."/>
            <person name="Ram A.F."/>
            <person name="Ramon A."/>
            <person name="Rauscher S."/>
            <person name="Record E."/>
            <person name="Riano-Pachon D.M."/>
            <person name="Robert V."/>
            <person name="Roehrig J."/>
            <person name="Ruller R."/>
            <person name="Salamov A."/>
            <person name="Salih N.S."/>
            <person name="Samson R.A."/>
            <person name="Sandor E."/>
            <person name="Sanguinetti M."/>
            <person name="Schuetze T."/>
            <person name="Sepcic K."/>
            <person name="Shelest E."/>
            <person name="Sherlock G."/>
            <person name="Sophianopoulou V."/>
            <person name="Squina F.M."/>
            <person name="Sun H."/>
            <person name="Susca A."/>
            <person name="Todd R.B."/>
            <person name="Tsang A."/>
            <person name="Unkles S.E."/>
            <person name="van de Wiele N."/>
            <person name="van Rossen-Uffink D."/>
            <person name="Oliveira J.V."/>
            <person name="Vesth T.C."/>
            <person name="Visser J."/>
            <person name="Yu J.-H."/>
            <person name="Zhou M."/>
            <person name="Andersen M.R."/>
            <person name="Archer D.B."/>
            <person name="Baker S.E."/>
            <person name="Benoit I."/>
            <person name="Brakhage A.A."/>
            <person name="Braus G.H."/>
            <person name="Fischer R."/>
            <person name="Frisvad J.C."/>
            <person name="Goldman G.H."/>
            <person name="Houbraken J."/>
            <person name="Oakley B."/>
            <person name="Pocsi I."/>
            <person name="Scazzocchio C."/>
            <person name="Seiboth B."/>
            <person name="vanKuyk P.A."/>
            <person name="Wortman J."/>
            <person name="Dyer P.S."/>
            <person name="Grigoriev I.V."/>
        </authorList>
    </citation>
    <scope>NUCLEOTIDE SEQUENCE [LARGE SCALE GENOMIC DNA]</scope>
    <source>
        <strain evidence="2">CBS 506.65</strain>
    </source>
</reference>
<dbReference type="RefSeq" id="XP_022584233.1">
    <property type="nucleotide sequence ID" value="XM_022720774.1"/>
</dbReference>
<proteinExistence type="predicted"/>
<dbReference type="GeneID" id="34607239"/>
<name>A0A1L9SRH3_9EURO</name>
<protein>
    <submittedName>
        <fullName evidence="1">Uncharacterized protein</fullName>
    </submittedName>
</protein>
<dbReference type="Proteomes" id="UP000184188">
    <property type="component" value="Unassembled WGS sequence"/>
</dbReference>
<accession>A0A1L9SRH3</accession>
<organism evidence="1 2">
    <name type="scientific">Penicilliopsis zonata CBS 506.65</name>
    <dbReference type="NCBI Taxonomy" id="1073090"/>
    <lineage>
        <taxon>Eukaryota</taxon>
        <taxon>Fungi</taxon>
        <taxon>Dikarya</taxon>
        <taxon>Ascomycota</taxon>
        <taxon>Pezizomycotina</taxon>
        <taxon>Eurotiomycetes</taxon>
        <taxon>Eurotiomycetidae</taxon>
        <taxon>Eurotiales</taxon>
        <taxon>Aspergillaceae</taxon>
        <taxon>Penicilliopsis</taxon>
    </lineage>
</organism>
<dbReference type="VEuPathDB" id="FungiDB:ASPZODRAFT_1008019"/>
<dbReference type="EMBL" id="KV878337">
    <property type="protein sequence ID" value="OJJ49723.1"/>
    <property type="molecule type" value="Genomic_DNA"/>
</dbReference>
<keyword evidence="2" id="KW-1185">Reference proteome</keyword>
<dbReference type="OrthoDB" id="4760831at2759"/>
<sequence>MAIQTLSADLLAVVTKCSSPRSLLLVVYEGHSSALNLPSGGSEVLIYGANTPQATTVRWSLVDNMIGGCRGDVVVIMDSCYSTAAALDRPGREYVFASSFESPTPASLQICFTRRLIDCLRQVNGKTTIAQLHARLLVAANQPGHQLQVTPVYVANYQKPSVTLEPLPTGLISRPELRGLQATGQLSDGKVLLSGYLKSTTSIPEVNQWKAWLAREIPEAVADIKIEAVFHSTSCVCLLTVPTAVWHTIRNDEAYKFIAFVDSHNLLTNQFSNA</sequence>
<dbReference type="AlphaFoldDB" id="A0A1L9SRH3"/>
<evidence type="ECO:0000313" key="2">
    <source>
        <dbReference type="Proteomes" id="UP000184188"/>
    </source>
</evidence>
<evidence type="ECO:0000313" key="1">
    <source>
        <dbReference type="EMBL" id="OJJ49723.1"/>
    </source>
</evidence>
<gene>
    <name evidence="1" type="ORF">ASPZODRAFT_1008019</name>
</gene>